<evidence type="ECO:0000256" key="1">
    <source>
        <dbReference type="SAM" id="MobiDB-lite"/>
    </source>
</evidence>
<feature type="region of interest" description="Disordered" evidence="1">
    <location>
        <begin position="25"/>
        <end position="94"/>
    </location>
</feature>
<comment type="caution">
    <text evidence="3">The sequence shown here is derived from an EMBL/GenBank/DDBJ whole genome shotgun (WGS) entry which is preliminary data.</text>
</comment>
<name>A0A9P6PQE2_9FUNG</name>
<proteinExistence type="predicted"/>
<evidence type="ECO:0000313" key="3">
    <source>
        <dbReference type="EMBL" id="KAG0250519.1"/>
    </source>
</evidence>
<keyword evidence="2" id="KW-0732">Signal</keyword>
<feature type="compositionally biased region" description="Acidic residues" evidence="1">
    <location>
        <begin position="35"/>
        <end position="52"/>
    </location>
</feature>
<sequence length="226" mass="24344">MKSLTRCLLLVLILTTILLSLSTVHGQESPTPSPEDPEEPEPEPEVEPEPEPEPSPPFEDPIESPTPSFSPSPDLPAPTPPPATPPTNQPDVVFSSSESCQACRPTFPTIRNCSALIPPASVKLTMIVQMLPFYSCICHDGYSEIDAIQQCSTCLRSTGQQSYMNPHFYNVTNQHVKAMKQACIETANGSKVPASAGNGVWDMLARSSSWMVLSAVIAVVLQLGAL</sequence>
<feature type="chain" id="PRO_5040210270" evidence="2">
    <location>
        <begin position="27"/>
        <end position="226"/>
    </location>
</feature>
<dbReference type="AlphaFoldDB" id="A0A9P6PQE2"/>
<evidence type="ECO:0000256" key="2">
    <source>
        <dbReference type="SAM" id="SignalP"/>
    </source>
</evidence>
<evidence type="ECO:0000313" key="4">
    <source>
        <dbReference type="Proteomes" id="UP000726737"/>
    </source>
</evidence>
<accession>A0A9P6PQE2</accession>
<gene>
    <name evidence="3" type="ORF">BG011_008276</name>
</gene>
<protein>
    <submittedName>
        <fullName evidence="3">Uncharacterized protein</fullName>
    </submittedName>
</protein>
<feature type="signal peptide" evidence="2">
    <location>
        <begin position="1"/>
        <end position="26"/>
    </location>
</feature>
<organism evidence="3 4">
    <name type="scientific">Mortierella polycephala</name>
    <dbReference type="NCBI Taxonomy" id="41804"/>
    <lineage>
        <taxon>Eukaryota</taxon>
        <taxon>Fungi</taxon>
        <taxon>Fungi incertae sedis</taxon>
        <taxon>Mucoromycota</taxon>
        <taxon>Mortierellomycotina</taxon>
        <taxon>Mortierellomycetes</taxon>
        <taxon>Mortierellales</taxon>
        <taxon>Mortierellaceae</taxon>
        <taxon>Mortierella</taxon>
    </lineage>
</organism>
<reference evidence="3" key="1">
    <citation type="journal article" date="2020" name="Fungal Divers.">
        <title>Resolving the Mortierellaceae phylogeny through synthesis of multi-gene phylogenetics and phylogenomics.</title>
        <authorList>
            <person name="Vandepol N."/>
            <person name="Liber J."/>
            <person name="Desiro A."/>
            <person name="Na H."/>
            <person name="Kennedy M."/>
            <person name="Barry K."/>
            <person name="Grigoriev I.V."/>
            <person name="Miller A.N."/>
            <person name="O'Donnell K."/>
            <person name="Stajich J.E."/>
            <person name="Bonito G."/>
        </authorList>
    </citation>
    <scope>NUCLEOTIDE SEQUENCE</scope>
    <source>
        <strain evidence="3">KOD948</strain>
    </source>
</reference>
<dbReference type="OrthoDB" id="2433426at2759"/>
<feature type="compositionally biased region" description="Pro residues" evidence="1">
    <location>
        <begin position="68"/>
        <end position="88"/>
    </location>
</feature>
<dbReference type="EMBL" id="JAAAJA010000676">
    <property type="protein sequence ID" value="KAG0250519.1"/>
    <property type="molecule type" value="Genomic_DNA"/>
</dbReference>
<dbReference type="Proteomes" id="UP000726737">
    <property type="component" value="Unassembled WGS sequence"/>
</dbReference>
<keyword evidence="4" id="KW-1185">Reference proteome</keyword>